<dbReference type="PANTHER" id="PTHR14119">
    <property type="entry name" value="HYDROLASE"/>
    <property type="match status" value="1"/>
</dbReference>
<dbReference type="SUPFAM" id="SSF52499">
    <property type="entry name" value="Isochorismatase-like hydrolases"/>
    <property type="match status" value="1"/>
</dbReference>
<dbReference type="InterPro" id="IPR036380">
    <property type="entry name" value="Isochorismatase-like_sf"/>
</dbReference>
<name>A0ABT9TN93_PAENI</name>
<comment type="caution">
    <text evidence="2">The sequence shown here is derived from an EMBL/GenBank/DDBJ whole genome shotgun (WGS) entry which is preliminary data.</text>
</comment>
<protein>
    <submittedName>
        <fullName evidence="2">Nicotinamidase-related amidase</fullName>
    </submittedName>
</protein>
<dbReference type="InterPro" id="IPR000868">
    <property type="entry name" value="Isochorismatase-like_dom"/>
</dbReference>
<organism evidence="2 3">
    <name type="scientific">Paenarthrobacter nicotinovorans</name>
    <name type="common">Arthrobacter nicotinovorans</name>
    <dbReference type="NCBI Taxonomy" id="29320"/>
    <lineage>
        <taxon>Bacteria</taxon>
        <taxon>Bacillati</taxon>
        <taxon>Actinomycetota</taxon>
        <taxon>Actinomycetes</taxon>
        <taxon>Micrococcales</taxon>
        <taxon>Micrococcaceae</taxon>
        <taxon>Paenarthrobacter</taxon>
    </lineage>
</organism>
<reference evidence="2 3" key="1">
    <citation type="submission" date="2023-07" db="EMBL/GenBank/DDBJ databases">
        <title>Sorghum-associated microbial communities from plants grown in Nebraska, USA.</title>
        <authorList>
            <person name="Schachtman D."/>
        </authorList>
    </citation>
    <scope>NUCLEOTIDE SEQUENCE [LARGE SCALE GENOMIC DNA]</scope>
    <source>
        <strain evidence="2 3">CC523</strain>
    </source>
</reference>
<proteinExistence type="predicted"/>
<dbReference type="RefSeq" id="WP_082924717.1">
    <property type="nucleotide sequence ID" value="NZ_BDDW01000011.1"/>
</dbReference>
<evidence type="ECO:0000313" key="3">
    <source>
        <dbReference type="Proteomes" id="UP001244563"/>
    </source>
</evidence>
<dbReference type="Proteomes" id="UP001244563">
    <property type="component" value="Unassembled WGS sequence"/>
</dbReference>
<dbReference type="Pfam" id="PF00857">
    <property type="entry name" value="Isochorismatase"/>
    <property type="match status" value="1"/>
</dbReference>
<dbReference type="EMBL" id="JAUSSW010000007">
    <property type="protein sequence ID" value="MDQ0103144.1"/>
    <property type="molecule type" value="Genomic_DNA"/>
</dbReference>
<evidence type="ECO:0000259" key="1">
    <source>
        <dbReference type="Pfam" id="PF00857"/>
    </source>
</evidence>
<dbReference type="InterPro" id="IPR050993">
    <property type="entry name" value="Isochorismatase_domain"/>
</dbReference>
<dbReference type="PANTHER" id="PTHR14119:SF3">
    <property type="entry name" value="ISOCHORISMATASE DOMAIN-CONTAINING PROTEIN 2"/>
    <property type="match status" value="1"/>
</dbReference>
<gene>
    <name evidence="2" type="ORF">J2T10_002801</name>
</gene>
<accession>A0ABT9TN93</accession>
<sequence length="195" mass="21518">MSLIKRGESLLLVIDAQENFYPPSRFDVDDYVLGAAFDRMAWLVAAADALDVPVIVTEEEPEENGETVARIKDQLPSTAQTLPKRYFAAPDNPDILAAIESSDKPTVVVVGLETDICVTHTALQLQDLGKRVVVAHDCLYSPGYAHTDGLRRLADSGVDVLSAKGVFYDWIRDIETLNKVVDGNKFLQRTPGFHF</sequence>
<feature type="domain" description="Isochorismatase-like" evidence="1">
    <location>
        <begin position="9"/>
        <end position="163"/>
    </location>
</feature>
<keyword evidence="3" id="KW-1185">Reference proteome</keyword>
<dbReference type="Gene3D" id="3.40.50.850">
    <property type="entry name" value="Isochorismatase-like"/>
    <property type="match status" value="1"/>
</dbReference>
<evidence type="ECO:0000313" key="2">
    <source>
        <dbReference type="EMBL" id="MDQ0103144.1"/>
    </source>
</evidence>